<protein>
    <recommendedName>
        <fullName evidence="7">BHLH domain-containing protein</fullName>
    </recommendedName>
</protein>
<dbReference type="CDD" id="cd11393">
    <property type="entry name" value="bHLH_AtbHLH_like"/>
    <property type="match status" value="1"/>
</dbReference>
<reference evidence="8 9" key="1">
    <citation type="journal article" date="2013" name="BMC Genomics">
        <title>The miniature genome of a carnivorous plant Genlisea aurea contains a low number of genes and short non-coding sequences.</title>
        <authorList>
            <person name="Leushkin E.V."/>
            <person name="Sutormin R.A."/>
            <person name="Nabieva E.R."/>
            <person name="Penin A.A."/>
            <person name="Kondrashov A.S."/>
            <person name="Logacheva M.D."/>
        </authorList>
    </citation>
    <scope>NUCLEOTIDE SEQUENCE [LARGE SCALE GENOMIC DNA]</scope>
</reference>
<dbReference type="GO" id="GO:0000978">
    <property type="term" value="F:RNA polymerase II cis-regulatory region sequence-specific DNA binding"/>
    <property type="evidence" value="ECO:0007669"/>
    <property type="project" value="TreeGrafter"/>
</dbReference>
<evidence type="ECO:0000256" key="3">
    <source>
        <dbReference type="ARBA" id="ARBA00023125"/>
    </source>
</evidence>
<gene>
    <name evidence="8" type="ORF">M569_02201</name>
</gene>
<dbReference type="AlphaFoldDB" id="S8CZQ2"/>
<evidence type="ECO:0000256" key="6">
    <source>
        <dbReference type="SAM" id="MobiDB-lite"/>
    </source>
</evidence>
<dbReference type="InterPro" id="IPR036638">
    <property type="entry name" value="HLH_DNA-bd_sf"/>
</dbReference>
<dbReference type="EMBL" id="AUSU01000789">
    <property type="protein sequence ID" value="EPS72555.1"/>
    <property type="molecule type" value="Genomic_DNA"/>
</dbReference>
<dbReference type="InterPro" id="IPR045843">
    <property type="entry name" value="IND-like"/>
</dbReference>
<dbReference type="PANTHER" id="PTHR16223">
    <property type="entry name" value="TRANSCRIPTION FACTOR BHLH83-RELATED"/>
    <property type="match status" value="1"/>
</dbReference>
<dbReference type="PANTHER" id="PTHR16223:SF335">
    <property type="entry name" value="TRANSCRIPTION FACTOR BHLH113"/>
    <property type="match status" value="1"/>
</dbReference>
<organism evidence="8 9">
    <name type="scientific">Genlisea aurea</name>
    <dbReference type="NCBI Taxonomy" id="192259"/>
    <lineage>
        <taxon>Eukaryota</taxon>
        <taxon>Viridiplantae</taxon>
        <taxon>Streptophyta</taxon>
        <taxon>Embryophyta</taxon>
        <taxon>Tracheophyta</taxon>
        <taxon>Spermatophyta</taxon>
        <taxon>Magnoliopsida</taxon>
        <taxon>eudicotyledons</taxon>
        <taxon>Gunneridae</taxon>
        <taxon>Pentapetalae</taxon>
        <taxon>asterids</taxon>
        <taxon>lamiids</taxon>
        <taxon>Lamiales</taxon>
        <taxon>Lentibulariaceae</taxon>
        <taxon>Genlisea</taxon>
    </lineage>
</organism>
<evidence type="ECO:0000256" key="2">
    <source>
        <dbReference type="ARBA" id="ARBA00023015"/>
    </source>
</evidence>
<dbReference type="OrthoDB" id="690068at2759"/>
<name>S8CZQ2_9LAMI</name>
<dbReference type="Proteomes" id="UP000015453">
    <property type="component" value="Unassembled WGS sequence"/>
</dbReference>
<evidence type="ECO:0000313" key="9">
    <source>
        <dbReference type="Proteomes" id="UP000015453"/>
    </source>
</evidence>
<dbReference type="InterPro" id="IPR011598">
    <property type="entry name" value="bHLH_dom"/>
</dbReference>
<dbReference type="SMART" id="SM00353">
    <property type="entry name" value="HLH"/>
    <property type="match status" value="1"/>
</dbReference>
<evidence type="ECO:0000259" key="7">
    <source>
        <dbReference type="PROSITE" id="PS50888"/>
    </source>
</evidence>
<dbReference type="GO" id="GO:0046983">
    <property type="term" value="F:protein dimerization activity"/>
    <property type="evidence" value="ECO:0007669"/>
    <property type="project" value="InterPro"/>
</dbReference>
<dbReference type="GO" id="GO:0000981">
    <property type="term" value="F:DNA-binding transcription factor activity, RNA polymerase II-specific"/>
    <property type="evidence" value="ECO:0007669"/>
    <property type="project" value="TreeGrafter"/>
</dbReference>
<feature type="domain" description="BHLH" evidence="7">
    <location>
        <begin position="96"/>
        <end position="145"/>
    </location>
</feature>
<dbReference type="GO" id="GO:0005634">
    <property type="term" value="C:nucleus"/>
    <property type="evidence" value="ECO:0007669"/>
    <property type="project" value="UniProtKB-SubCell"/>
</dbReference>
<evidence type="ECO:0000256" key="5">
    <source>
        <dbReference type="ARBA" id="ARBA00023242"/>
    </source>
</evidence>
<evidence type="ECO:0000313" key="8">
    <source>
        <dbReference type="EMBL" id="EPS72555.1"/>
    </source>
</evidence>
<comment type="caution">
    <text evidence="8">The sequence shown here is derived from an EMBL/GenBank/DDBJ whole genome shotgun (WGS) entry which is preliminary data.</text>
</comment>
<keyword evidence="3" id="KW-0238">DNA-binding</keyword>
<feature type="region of interest" description="Disordered" evidence="6">
    <location>
        <begin position="19"/>
        <end position="43"/>
    </location>
</feature>
<evidence type="ECO:0000256" key="4">
    <source>
        <dbReference type="ARBA" id="ARBA00023163"/>
    </source>
</evidence>
<keyword evidence="2" id="KW-0805">Transcription regulation</keyword>
<keyword evidence="9" id="KW-1185">Reference proteome</keyword>
<sequence length="204" mass="21860">MGRNLGFSWVGPLDCDATTLSKLPPPPPASSFKIMGGGLGDDDPISSTGSYSELLFCDEIPGLDPDPEAETTSSRGSSGNCIGSGSGTGRRKSKIRRSSAPTGHATGKKERLREKISVLQQLVSPFGKTDTASVLEEALGYIKFLQEQVKVLFSPYIRTLPREEEVRMTDLRSRGLCLCPADLVRRELTESNGADLYSSTSAAT</sequence>
<dbReference type="Gene3D" id="4.10.280.10">
    <property type="entry name" value="Helix-loop-helix DNA-binding domain"/>
    <property type="match status" value="1"/>
</dbReference>
<accession>S8CZQ2</accession>
<evidence type="ECO:0000256" key="1">
    <source>
        <dbReference type="ARBA" id="ARBA00004123"/>
    </source>
</evidence>
<proteinExistence type="predicted"/>
<dbReference type="SUPFAM" id="SSF47459">
    <property type="entry name" value="HLH, helix-loop-helix DNA-binding domain"/>
    <property type="match status" value="1"/>
</dbReference>
<feature type="region of interest" description="Disordered" evidence="6">
    <location>
        <begin position="62"/>
        <end position="111"/>
    </location>
</feature>
<dbReference type="PROSITE" id="PS50888">
    <property type="entry name" value="BHLH"/>
    <property type="match status" value="1"/>
</dbReference>
<dbReference type="InterPro" id="IPR045239">
    <property type="entry name" value="bHLH95_bHLH"/>
</dbReference>
<keyword evidence="4" id="KW-0804">Transcription</keyword>
<keyword evidence="5" id="KW-0539">Nucleus</keyword>
<comment type="subcellular location">
    <subcellularLocation>
        <location evidence="1">Nucleus</location>
    </subcellularLocation>
</comment>